<dbReference type="EMBL" id="GBXM01072746">
    <property type="protein sequence ID" value="JAH35831.1"/>
    <property type="molecule type" value="Transcribed_RNA"/>
</dbReference>
<sequence>MGLIAQFYGSMATKSSVHYFDKFEKLSFLIVEFMP</sequence>
<proteinExistence type="predicted"/>
<name>A0A0E9S3I5_ANGAN</name>
<reference evidence="1" key="2">
    <citation type="journal article" date="2015" name="Fish Shellfish Immunol.">
        <title>Early steps in the European eel (Anguilla anguilla)-Vibrio vulnificus interaction in the gills: Role of the RtxA13 toxin.</title>
        <authorList>
            <person name="Callol A."/>
            <person name="Pajuelo D."/>
            <person name="Ebbesson L."/>
            <person name="Teles M."/>
            <person name="MacKenzie S."/>
            <person name="Amaro C."/>
        </authorList>
    </citation>
    <scope>NUCLEOTIDE SEQUENCE</scope>
</reference>
<evidence type="ECO:0000313" key="1">
    <source>
        <dbReference type="EMBL" id="JAH35831.1"/>
    </source>
</evidence>
<protein>
    <submittedName>
        <fullName evidence="1">Uncharacterized protein</fullName>
    </submittedName>
</protein>
<reference evidence="1" key="1">
    <citation type="submission" date="2014-11" db="EMBL/GenBank/DDBJ databases">
        <authorList>
            <person name="Amaro Gonzalez C."/>
        </authorList>
    </citation>
    <scope>NUCLEOTIDE SEQUENCE</scope>
</reference>
<dbReference type="AlphaFoldDB" id="A0A0E9S3I5"/>
<organism evidence="1">
    <name type="scientific">Anguilla anguilla</name>
    <name type="common">European freshwater eel</name>
    <name type="synonym">Muraena anguilla</name>
    <dbReference type="NCBI Taxonomy" id="7936"/>
    <lineage>
        <taxon>Eukaryota</taxon>
        <taxon>Metazoa</taxon>
        <taxon>Chordata</taxon>
        <taxon>Craniata</taxon>
        <taxon>Vertebrata</taxon>
        <taxon>Euteleostomi</taxon>
        <taxon>Actinopterygii</taxon>
        <taxon>Neopterygii</taxon>
        <taxon>Teleostei</taxon>
        <taxon>Anguilliformes</taxon>
        <taxon>Anguillidae</taxon>
        <taxon>Anguilla</taxon>
    </lineage>
</organism>
<accession>A0A0E9S3I5</accession>